<proteinExistence type="predicted"/>
<comment type="caution">
    <text evidence="1">The sequence shown here is derived from an EMBL/GenBank/DDBJ whole genome shotgun (WGS) entry which is preliminary data.</text>
</comment>
<accession>X7YQZ4</accession>
<dbReference type="AlphaFoldDB" id="X7YQZ4"/>
<dbReference type="EMBL" id="JAOB01000090">
    <property type="protein sequence ID" value="EUA08923.1"/>
    <property type="molecule type" value="Genomic_DNA"/>
</dbReference>
<gene>
    <name evidence="1" type="ORF">I553_9980</name>
</gene>
<dbReference type="PATRIC" id="fig|1299334.3.peg.9468"/>
<reference evidence="1" key="1">
    <citation type="submission" date="2014-01" db="EMBL/GenBank/DDBJ databases">
        <authorList>
            <person name="Brown-Elliot B."/>
            <person name="Wallace R."/>
            <person name="Lenaerts A."/>
            <person name="Ordway D."/>
            <person name="DeGroote M.A."/>
            <person name="Parker T."/>
            <person name="Sizemore C."/>
            <person name="Tallon L.J."/>
            <person name="Sadzewicz L.K."/>
            <person name="Sengamalay N."/>
            <person name="Fraser C.M."/>
            <person name="Hine E."/>
            <person name="Shefchek K.A."/>
            <person name="Das S.P."/>
            <person name="Tettelin H."/>
        </authorList>
    </citation>
    <scope>NUCLEOTIDE SEQUENCE [LARGE SCALE GENOMIC DNA]</scope>
    <source>
        <strain evidence="1">4042</strain>
    </source>
</reference>
<name>X7YQZ4_MYCXE</name>
<organism evidence="1">
    <name type="scientific">Mycobacterium xenopi 4042</name>
    <dbReference type="NCBI Taxonomy" id="1299334"/>
    <lineage>
        <taxon>Bacteria</taxon>
        <taxon>Bacillati</taxon>
        <taxon>Actinomycetota</taxon>
        <taxon>Actinomycetes</taxon>
        <taxon>Mycobacteriales</taxon>
        <taxon>Mycobacteriaceae</taxon>
        <taxon>Mycobacterium</taxon>
    </lineage>
</organism>
<protein>
    <submittedName>
        <fullName evidence="1">Uncharacterized protein</fullName>
    </submittedName>
</protein>
<sequence length="39" mass="4415">MVGPPRLRIVVPDSRSMLWMDPYDLPVDATSFRMLAPPS</sequence>
<evidence type="ECO:0000313" key="1">
    <source>
        <dbReference type="EMBL" id="EUA08923.1"/>
    </source>
</evidence>